<feature type="compositionally biased region" description="Low complexity" evidence="1">
    <location>
        <begin position="29"/>
        <end position="43"/>
    </location>
</feature>
<evidence type="ECO:0000256" key="2">
    <source>
        <dbReference type="SAM" id="SignalP"/>
    </source>
</evidence>
<feature type="region of interest" description="Disordered" evidence="1">
    <location>
        <begin position="27"/>
        <end position="86"/>
    </location>
</feature>
<evidence type="ECO:0000256" key="1">
    <source>
        <dbReference type="SAM" id="MobiDB-lite"/>
    </source>
</evidence>
<evidence type="ECO:0000313" key="3">
    <source>
        <dbReference type="EMBL" id="CAA6801590.1"/>
    </source>
</evidence>
<proteinExistence type="predicted"/>
<organism evidence="3">
    <name type="scientific">uncultured Sulfurovum sp</name>
    <dbReference type="NCBI Taxonomy" id="269237"/>
    <lineage>
        <taxon>Bacteria</taxon>
        <taxon>Pseudomonadati</taxon>
        <taxon>Campylobacterota</taxon>
        <taxon>Epsilonproteobacteria</taxon>
        <taxon>Campylobacterales</taxon>
        <taxon>Sulfurovaceae</taxon>
        <taxon>Sulfurovum</taxon>
        <taxon>environmental samples</taxon>
    </lineage>
</organism>
<protein>
    <submittedName>
        <fullName evidence="3">Uncharacterized protein</fullName>
    </submittedName>
</protein>
<feature type="compositionally biased region" description="Polar residues" evidence="1">
    <location>
        <begin position="55"/>
        <end position="75"/>
    </location>
</feature>
<dbReference type="EMBL" id="CACVAP010000033">
    <property type="protein sequence ID" value="CAA6801590.1"/>
    <property type="molecule type" value="Genomic_DNA"/>
</dbReference>
<name>A0A6S6RX30_9BACT</name>
<dbReference type="AlphaFoldDB" id="A0A6S6RX30"/>
<sequence length="359" mass="40660">MKNKINLLLTLSLPLFILNCSTKPVAGSTPTQVQVPPTTTVQQAPRPSLGRPISETISTTLPSPRSETLQQSIPSTPAPIVRPTPKYGQSHFSKRFKLPNSIKETSGLIKLDNRLWTFNDSGGKAALYQINERNGDIVKSISIQNAKNKDWEDIAYDDNYVYIADVGNNKGNRKDLKIYKIPRAALRTEKSVKAEVINFNYSDQKNFTSRPQKHNYDCEAITVNNGKIYLFSKNWQDNKTRLYELSTQVGKHTAKHISTFNIQGMVTAASINKELDILLLTTYSSLLNVNVWAFSNYRANDFFSGNRKRLNFKNALQGQVEGITFIDNYKAYMSSEAFSKYIFSFDPTLYELDFSGEFE</sequence>
<dbReference type="SUPFAM" id="SSF101908">
    <property type="entry name" value="Putative isomerase YbhE"/>
    <property type="match status" value="1"/>
</dbReference>
<feature type="chain" id="PRO_5028130268" evidence="2">
    <location>
        <begin position="27"/>
        <end position="359"/>
    </location>
</feature>
<reference evidence="3" key="1">
    <citation type="submission" date="2020-01" db="EMBL/GenBank/DDBJ databases">
        <authorList>
            <person name="Meier V. D."/>
            <person name="Meier V D."/>
        </authorList>
    </citation>
    <scope>NUCLEOTIDE SEQUENCE</scope>
    <source>
        <strain evidence="3">HLG_WM_MAG_06</strain>
    </source>
</reference>
<feature type="signal peptide" evidence="2">
    <location>
        <begin position="1"/>
        <end position="26"/>
    </location>
</feature>
<keyword evidence="2" id="KW-0732">Signal</keyword>
<accession>A0A6S6RX30</accession>
<gene>
    <name evidence="3" type="ORF">HELGO_WM12680</name>
</gene>